<evidence type="ECO:0000256" key="1">
    <source>
        <dbReference type="SAM" id="MobiDB-lite"/>
    </source>
</evidence>
<comment type="caution">
    <text evidence="3">The sequence shown here is derived from an EMBL/GenBank/DDBJ whole genome shotgun (WGS) entry which is preliminary data.</text>
</comment>
<keyword evidence="4" id="KW-1185">Reference proteome</keyword>
<dbReference type="Pfam" id="PF26404">
    <property type="entry name" value="DUF8102"/>
    <property type="match status" value="1"/>
</dbReference>
<dbReference type="AlphaFoldDB" id="A0A0P7I5M0"/>
<sequence length="250" mass="27450">MWGEWGFAVVLGLCFTRFRECLLGRDHCRVRCTFCSSLPRQPLVHDAVAATIDDGRELGPILTPEDRPRGILSPTDREYLCGHKEYAQPQTDANRRQAIRERVVNGLKDFALLSVLLDPGKREKVFAELGLEETDEALASMVAFAYLGVGGDRHRFETCLEYGIIQGANVGQFSESGGRATNADVSISVEYDPNIEALYRRYEDREELTDAEIGALVRAGRIGGDDLEESAESSGGFPGVFVGKGAETGE</sequence>
<name>A0A0P7I5M0_9EURY</name>
<dbReference type="EMBL" id="LGUC01000001">
    <property type="protein sequence ID" value="KPN32319.1"/>
    <property type="molecule type" value="Genomic_DNA"/>
</dbReference>
<evidence type="ECO:0000259" key="2">
    <source>
        <dbReference type="Pfam" id="PF26404"/>
    </source>
</evidence>
<evidence type="ECO:0000313" key="3">
    <source>
        <dbReference type="EMBL" id="KPN32319.1"/>
    </source>
</evidence>
<reference evidence="4" key="1">
    <citation type="submission" date="2013-11" db="EMBL/GenBank/DDBJ databases">
        <authorList>
            <person name="Hoang H.T."/>
            <person name="Killian M.L."/>
            <person name="Madson D.M."/>
            <person name="Arruda P.H.E."/>
            <person name="Sun D."/>
            <person name="Schwartz K.J."/>
            <person name="Yoon K."/>
        </authorList>
    </citation>
    <scope>NUCLEOTIDE SEQUENCE [LARGE SCALE GENOMIC DNA]</scope>
    <source>
        <strain evidence="4">CDK2</strain>
    </source>
</reference>
<feature type="region of interest" description="Disordered" evidence="1">
    <location>
        <begin position="227"/>
        <end position="250"/>
    </location>
</feature>
<dbReference type="Proteomes" id="UP000050535">
    <property type="component" value="Unassembled WGS sequence"/>
</dbReference>
<gene>
    <name evidence="3" type="ORF">SY89_03087</name>
</gene>
<accession>A0A0P7I5M0</accession>
<protein>
    <recommendedName>
        <fullName evidence="2">Domain of unknown function domain-containing protein</fullName>
    </recommendedName>
</protein>
<feature type="domain" description="Domain of unknown function" evidence="2">
    <location>
        <begin position="71"/>
        <end position="225"/>
    </location>
</feature>
<dbReference type="InterPro" id="IPR058415">
    <property type="entry name" value="DUF8102"/>
</dbReference>
<evidence type="ECO:0000313" key="4">
    <source>
        <dbReference type="Proteomes" id="UP000050535"/>
    </source>
</evidence>
<organism evidence="3 4">
    <name type="scientific">Halolamina pelagica</name>
    <dbReference type="NCBI Taxonomy" id="699431"/>
    <lineage>
        <taxon>Archaea</taxon>
        <taxon>Methanobacteriati</taxon>
        <taxon>Methanobacteriota</taxon>
        <taxon>Stenosarchaea group</taxon>
        <taxon>Halobacteria</taxon>
        <taxon>Halobacteriales</taxon>
        <taxon>Haloferacaceae</taxon>
    </lineage>
</organism>
<proteinExistence type="predicted"/>